<evidence type="ECO:0000313" key="3">
    <source>
        <dbReference type="WBParaSite" id="PSU_v2.g3762.t1"/>
    </source>
</evidence>
<keyword evidence="2" id="KW-1185">Reference proteome</keyword>
<organism evidence="2 3">
    <name type="scientific">Panagrolaimus superbus</name>
    <dbReference type="NCBI Taxonomy" id="310955"/>
    <lineage>
        <taxon>Eukaryota</taxon>
        <taxon>Metazoa</taxon>
        <taxon>Ecdysozoa</taxon>
        <taxon>Nematoda</taxon>
        <taxon>Chromadorea</taxon>
        <taxon>Rhabditida</taxon>
        <taxon>Tylenchina</taxon>
        <taxon>Panagrolaimomorpha</taxon>
        <taxon>Panagrolaimoidea</taxon>
        <taxon>Panagrolaimidae</taxon>
        <taxon>Panagrolaimus</taxon>
    </lineage>
</organism>
<dbReference type="WBParaSite" id="PSU_v2.g3762.t1">
    <property type="protein sequence ID" value="PSU_v2.g3762.t1"/>
    <property type="gene ID" value="PSU_v2.g3762"/>
</dbReference>
<evidence type="ECO:0000256" key="1">
    <source>
        <dbReference type="SAM" id="MobiDB-lite"/>
    </source>
</evidence>
<proteinExistence type="predicted"/>
<name>A0A914YVT5_9BILA</name>
<feature type="region of interest" description="Disordered" evidence="1">
    <location>
        <begin position="1"/>
        <end position="30"/>
    </location>
</feature>
<protein>
    <submittedName>
        <fullName evidence="3">Uncharacterized protein</fullName>
    </submittedName>
</protein>
<sequence length="335" mass="37914">MLSTSENLASDHLANPEDPRTPSKKRKVAVQTPIPEDLDATAVALARCTSEKEMLFIVADTAPLCCTWIASMQDNDASQIPETFMKKFPCFVSNASLLHEDYKCNMEMRDLPVADFADAFKKILPAIFKLAEAKKIRPPNSPEPVNEDDAAWLGCKLLINLVPLYCKRNKLCKPDRLFVEGWDSTYINAMHQIRRDLKQTAPMIFVVTAYPVGTRSYLIATDDFALKIKGTFFDAFQSLMELHYIFDLAYVKELKPFFLLLERLAHLEINRSYTSLMDLYYELQHHAAPIDEESDRQQQPPTVASEQSSTEIPDLTALTSSQSVPSPEEDVVQIN</sequence>
<accession>A0A914YVT5</accession>
<feature type="compositionally biased region" description="Polar residues" evidence="1">
    <location>
        <begin position="297"/>
        <end position="325"/>
    </location>
</feature>
<dbReference type="Proteomes" id="UP000887577">
    <property type="component" value="Unplaced"/>
</dbReference>
<feature type="region of interest" description="Disordered" evidence="1">
    <location>
        <begin position="290"/>
        <end position="335"/>
    </location>
</feature>
<dbReference type="AlphaFoldDB" id="A0A914YVT5"/>
<reference evidence="3" key="1">
    <citation type="submission" date="2022-11" db="UniProtKB">
        <authorList>
            <consortium name="WormBaseParasite"/>
        </authorList>
    </citation>
    <scope>IDENTIFICATION</scope>
</reference>
<evidence type="ECO:0000313" key="2">
    <source>
        <dbReference type="Proteomes" id="UP000887577"/>
    </source>
</evidence>